<protein>
    <submittedName>
        <fullName evidence="1">Uncharacterized protein</fullName>
    </submittedName>
</protein>
<gene>
    <name evidence="1" type="ordered locus">XALc_2202</name>
</gene>
<dbReference type="AlphaFoldDB" id="D2UET9"/>
<evidence type="ECO:0000313" key="2">
    <source>
        <dbReference type="Proteomes" id="UP000001890"/>
    </source>
</evidence>
<dbReference type="EMBL" id="FP565176">
    <property type="protein sequence ID" value="CBA16685.1"/>
    <property type="molecule type" value="Genomic_DNA"/>
</dbReference>
<name>D2UET9_XANAP</name>
<keyword evidence="2" id="KW-1185">Reference proteome</keyword>
<accession>D2UET9</accession>
<reference evidence="1 2" key="1">
    <citation type="journal article" date="2009" name="BMC Genomics">
        <title>The complete genome sequence of Xanthomonas albilineans provides new insights into the reductive genome evolution of the xylem-limited Xanthomonadaceae.</title>
        <authorList>
            <person name="Pieretti I."/>
            <person name="Royer M."/>
            <person name="Barbe V."/>
            <person name="Carrere S."/>
            <person name="Koebnik R."/>
            <person name="Cociancich S."/>
            <person name="Couloux A."/>
            <person name="Darrasse A."/>
            <person name="Gouzy J."/>
            <person name="Jacques M.A."/>
            <person name="Lauber E."/>
            <person name="Manceau C."/>
            <person name="Mangenot S."/>
            <person name="Poussier S."/>
            <person name="Segurens B."/>
            <person name="Szurek B."/>
            <person name="Verdier V."/>
            <person name="Arlat M."/>
            <person name="Rott P."/>
        </authorList>
    </citation>
    <scope>NUCLEOTIDE SEQUENCE [LARGE SCALE GENOMIC DNA]</scope>
    <source>
        <strain evidence="2">GPE PC73 / CFBP 7063</strain>
    </source>
</reference>
<sequence>MWRRNFFQLADRLGCAHRILASGSRMRADDQPAMMRFCKKPRKFSGFSSGLESSGCAAHGADGDVIAIDVACLRAARHIFLKKICAEVLTVKKTVIRFRSADVAV</sequence>
<organism evidence="1 2">
    <name type="scientific">Xanthomonas albilineans (strain GPE PC73 / CFBP 7063)</name>
    <dbReference type="NCBI Taxonomy" id="380358"/>
    <lineage>
        <taxon>Bacteria</taxon>
        <taxon>Pseudomonadati</taxon>
        <taxon>Pseudomonadota</taxon>
        <taxon>Gammaproteobacteria</taxon>
        <taxon>Lysobacterales</taxon>
        <taxon>Lysobacteraceae</taxon>
        <taxon>Xanthomonas</taxon>
    </lineage>
</organism>
<dbReference type="KEGG" id="xal:XALC_2202"/>
<evidence type="ECO:0000313" key="1">
    <source>
        <dbReference type="EMBL" id="CBA16685.1"/>
    </source>
</evidence>
<dbReference type="STRING" id="380358.XALC_2202"/>
<dbReference type="Proteomes" id="UP000001890">
    <property type="component" value="Chromosome"/>
</dbReference>
<proteinExistence type="predicted"/>